<proteinExistence type="predicted"/>
<evidence type="ECO:0000313" key="7">
    <source>
        <dbReference type="Proteomes" id="UP000262825"/>
    </source>
</evidence>
<dbReference type="Pfam" id="PF08240">
    <property type="entry name" value="ADH_N"/>
    <property type="match status" value="1"/>
</dbReference>
<feature type="domain" description="Enoyl reductase (ER)" evidence="5">
    <location>
        <begin position="11"/>
        <end position="354"/>
    </location>
</feature>
<dbReference type="PANTHER" id="PTHR42683">
    <property type="entry name" value="ALDEHYDE REDUCTASE"/>
    <property type="match status" value="1"/>
</dbReference>
<dbReference type="Gene3D" id="3.40.50.720">
    <property type="entry name" value="NAD(P)-binding Rossmann-like Domain"/>
    <property type="match status" value="1"/>
</dbReference>
<comment type="cofactor">
    <cofactor evidence="1">
        <name>Zn(2+)</name>
        <dbReference type="ChEBI" id="CHEBI:29105"/>
    </cofactor>
</comment>
<accession>A0A376B764</accession>
<organism evidence="6 7">
    <name type="scientific">Saccharomycodes ludwigii</name>
    <dbReference type="NCBI Taxonomy" id="36035"/>
    <lineage>
        <taxon>Eukaryota</taxon>
        <taxon>Fungi</taxon>
        <taxon>Dikarya</taxon>
        <taxon>Ascomycota</taxon>
        <taxon>Saccharomycotina</taxon>
        <taxon>Saccharomycetes</taxon>
        <taxon>Saccharomycodales</taxon>
        <taxon>Saccharomycodaceae</taxon>
        <taxon>Saccharomycodes</taxon>
    </lineage>
</organism>
<dbReference type="InterPro" id="IPR013154">
    <property type="entry name" value="ADH-like_N"/>
</dbReference>
<dbReference type="InterPro" id="IPR036291">
    <property type="entry name" value="NAD(P)-bd_dom_sf"/>
</dbReference>
<dbReference type="InterPro" id="IPR047109">
    <property type="entry name" value="CAD-like"/>
</dbReference>
<evidence type="ECO:0000256" key="2">
    <source>
        <dbReference type="ARBA" id="ARBA00022723"/>
    </source>
</evidence>
<evidence type="ECO:0000256" key="1">
    <source>
        <dbReference type="ARBA" id="ARBA00001947"/>
    </source>
</evidence>
<gene>
    <name evidence="6" type="ORF">SCODWIG_02296</name>
</gene>
<dbReference type="Gene3D" id="3.90.180.10">
    <property type="entry name" value="Medium-chain alcohol dehydrogenases, catalytic domain"/>
    <property type="match status" value="1"/>
</dbReference>
<dbReference type="EMBL" id="UFAJ01000382">
    <property type="protein sequence ID" value="SSD60535.1"/>
    <property type="molecule type" value="Genomic_DNA"/>
</dbReference>
<dbReference type="FunFam" id="3.40.50.720:FF:000022">
    <property type="entry name" value="Cinnamyl alcohol dehydrogenase"/>
    <property type="match status" value="1"/>
</dbReference>
<dbReference type="GO" id="GO:0046872">
    <property type="term" value="F:metal ion binding"/>
    <property type="evidence" value="ECO:0007669"/>
    <property type="project" value="UniProtKB-KW"/>
</dbReference>
<name>A0A376B764_9ASCO</name>
<evidence type="ECO:0000313" key="6">
    <source>
        <dbReference type="EMBL" id="SSD60535.1"/>
    </source>
</evidence>
<reference evidence="7" key="1">
    <citation type="submission" date="2018-06" db="EMBL/GenBank/DDBJ databases">
        <authorList>
            <person name="Guldener U."/>
        </authorList>
    </citation>
    <scope>NUCLEOTIDE SEQUENCE [LARGE SCALE GENOMIC DNA]</scope>
    <source>
        <strain evidence="7">UTAD17</strain>
    </source>
</reference>
<dbReference type="InterPro" id="IPR011032">
    <property type="entry name" value="GroES-like_sf"/>
</dbReference>
<keyword evidence="4" id="KW-0560">Oxidoreductase</keyword>
<keyword evidence="7" id="KW-1185">Reference proteome</keyword>
<dbReference type="AlphaFoldDB" id="A0A376B764"/>
<keyword evidence="2" id="KW-0479">Metal-binding</keyword>
<dbReference type="SMART" id="SM00829">
    <property type="entry name" value="PKS_ER"/>
    <property type="match status" value="1"/>
</dbReference>
<evidence type="ECO:0000256" key="3">
    <source>
        <dbReference type="ARBA" id="ARBA00022833"/>
    </source>
</evidence>
<dbReference type="InterPro" id="IPR020843">
    <property type="entry name" value="ER"/>
</dbReference>
<sequence length="369" mass="40598">MDKETTFKALGVADDKDWIHPKRFGYHPTVLNDHDVEVEIELCAVCGSDLHYASGDWGRPFLPAAPGPEIIGKISKMGKLVDANKFKMGDRVGVGPQKDCCGKCTRCLVHKEMNCKKMIQTYSSPDPITGEGTQGGYADRIRCNDRFIFKIPDNLESKYAAPLMCGGMTGFKPLLTAKVGKGTKVGIVGIGGIGHMTILFAKALGAEVTAISRSDRKREDAFKLGADHYITTSKDGYTDEFSDSLDLIIYTTSSFSGVNFDENLKLLMPGGKIIFITAPPLSEKLTLSPFAMLMGDYSVGASAVGHPHEIEFMLKFAAEHNIKPWVETLDINADNVTEAWERLERGDVKYRFVLTNNQKYFASNKDETA</sequence>
<evidence type="ECO:0000256" key="4">
    <source>
        <dbReference type="ARBA" id="ARBA00023002"/>
    </source>
</evidence>
<protein>
    <submittedName>
        <fullName evidence="6">Related to NADP-dependent alcohol dehydrogenase 7</fullName>
    </submittedName>
</protein>
<dbReference type="SUPFAM" id="SSF51735">
    <property type="entry name" value="NAD(P)-binding Rossmann-fold domains"/>
    <property type="match status" value="1"/>
</dbReference>
<evidence type="ECO:0000259" key="5">
    <source>
        <dbReference type="SMART" id="SM00829"/>
    </source>
</evidence>
<dbReference type="CDD" id="cd05283">
    <property type="entry name" value="CAD1"/>
    <property type="match status" value="1"/>
</dbReference>
<dbReference type="Pfam" id="PF00107">
    <property type="entry name" value="ADH_zinc_N"/>
    <property type="match status" value="1"/>
</dbReference>
<dbReference type="InterPro" id="IPR013149">
    <property type="entry name" value="ADH-like_C"/>
</dbReference>
<dbReference type="VEuPathDB" id="FungiDB:SCODWIG_02296"/>
<dbReference type="SUPFAM" id="SSF50129">
    <property type="entry name" value="GroES-like"/>
    <property type="match status" value="1"/>
</dbReference>
<dbReference type="GO" id="GO:0016616">
    <property type="term" value="F:oxidoreductase activity, acting on the CH-OH group of donors, NAD or NADP as acceptor"/>
    <property type="evidence" value="ECO:0007669"/>
    <property type="project" value="InterPro"/>
</dbReference>
<dbReference type="Proteomes" id="UP000262825">
    <property type="component" value="Unassembled WGS sequence"/>
</dbReference>
<keyword evidence="3" id="KW-0862">Zinc</keyword>